<keyword evidence="1" id="KW-0812">Transmembrane</keyword>
<gene>
    <name evidence="2" type="ORF">L3Y34_006302</name>
</gene>
<name>A0AAE8ZX79_CAEBR</name>
<proteinExistence type="predicted"/>
<organism evidence="2 3">
    <name type="scientific">Caenorhabditis briggsae</name>
    <dbReference type="NCBI Taxonomy" id="6238"/>
    <lineage>
        <taxon>Eukaryota</taxon>
        <taxon>Metazoa</taxon>
        <taxon>Ecdysozoa</taxon>
        <taxon>Nematoda</taxon>
        <taxon>Chromadorea</taxon>
        <taxon>Rhabditida</taxon>
        <taxon>Rhabditina</taxon>
        <taxon>Rhabditomorpha</taxon>
        <taxon>Rhabditoidea</taxon>
        <taxon>Rhabditidae</taxon>
        <taxon>Peloderinae</taxon>
        <taxon>Caenorhabditis</taxon>
    </lineage>
</organism>
<evidence type="ECO:0000313" key="3">
    <source>
        <dbReference type="Proteomes" id="UP000827892"/>
    </source>
</evidence>
<feature type="transmembrane region" description="Helical" evidence="1">
    <location>
        <begin position="26"/>
        <end position="49"/>
    </location>
</feature>
<evidence type="ECO:0000256" key="1">
    <source>
        <dbReference type="SAM" id="Phobius"/>
    </source>
</evidence>
<dbReference type="Proteomes" id="UP000827892">
    <property type="component" value="Chromosome V"/>
</dbReference>
<sequence length="74" mass="8458">MSFLLSTLYNVDLLAYGGLVKTADEMFIWALALTFIPFAINGVTFMKFWQIHYRSPSLMVLSMSNICMANFTYS</sequence>
<keyword evidence="1" id="KW-1133">Transmembrane helix</keyword>
<dbReference type="AlphaFoldDB" id="A0AAE8ZX79"/>
<reference evidence="2 3" key="1">
    <citation type="submission" date="2022-02" db="EMBL/GenBank/DDBJ databases">
        <title>Chromosome-level reference genomes for two strains of Caenorhabditis briggsae: an improved platform for comparative genomics.</title>
        <authorList>
            <person name="Stevens L."/>
            <person name="Andersen E.C."/>
        </authorList>
    </citation>
    <scope>NUCLEOTIDE SEQUENCE [LARGE SCALE GENOMIC DNA]</scope>
    <source>
        <strain evidence="2">QX1410_ONT</strain>
        <tissue evidence="2">Whole-organism</tissue>
    </source>
</reference>
<dbReference type="EMBL" id="CP090895">
    <property type="protein sequence ID" value="ULT86508.1"/>
    <property type="molecule type" value="Genomic_DNA"/>
</dbReference>
<keyword evidence="1" id="KW-0472">Membrane</keyword>
<protein>
    <submittedName>
        <fullName evidence="2">Uncharacterized protein</fullName>
    </submittedName>
</protein>
<accession>A0AAE8ZX79</accession>
<evidence type="ECO:0000313" key="2">
    <source>
        <dbReference type="EMBL" id="ULT86508.1"/>
    </source>
</evidence>